<feature type="coiled-coil region" evidence="6">
    <location>
        <begin position="192"/>
        <end position="219"/>
    </location>
</feature>
<evidence type="ECO:0000256" key="5">
    <source>
        <dbReference type="ARBA" id="ARBA00023136"/>
    </source>
</evidence>
<dbReference type="PANTHER" id="PTHR35007">
    <property type="entry name" value="INTEGRAL MEMBRANE PROTEIN-RELATED"/>
    <property type="match status" value="1"/>
</dbReference>
<keyword evidence="3 7" id="KW-0812">Transmembrane</keyword>
<feature type="transmembrane region" description="Helical" evidence="7">
    <location>
        <begin position="255"/>
        <end position="273"/>
    </location>
</feature>
<dbReference type="Pfam" id="PF00482">
    <property type="entry name" value="T2SSF"/>
    <property type="match status" value="1"/>
</dbReference>
<protein>
    <recommendedName>
        <fullName evidence="8">Type II secretion system protein GspF domain-containing protein</fullName>
    </recommendedName>
</protein>
<dbReference type="PANTHER" id="PTHR35007:SF1">
    <property type="entry name" value="PILUS ASSEMBLY PROTEIN"/>
    <property type="match status" value="1"/>
</dbReference>
<evidence type="ECO:0000313" key="10">
    <source>
        <dbReference type="Proteomes" id="UP000541421"/>
    </source>
</evidence>
<evidence type="ECO:0000256" key="3">
    <source>
        <dbReference type="ARBA" id="ARBA00022692"/>
    </source>
</evidence>
<evidence type="ECO:0000313" key="9">
    <source>
        <dbReference type="EMBL" id="NOL48867.1"/>
    </source>
</evidence>
<feature type="transmembrane region" description="Helical" evidence="7">
    <location>
        <begin position="46"/>
        <end position="71"/>
    </location>
</feature>
<dbReference type="GO" id="GO:0005886">
    <property type="term" value="C:plasma membrane"/>
    <property type="evidence" value="ECO:0007669"/>
    <property type="project" value="UniProtKB-SubCell"/>
</dbReference>
<evidence type="ECO:0000256" key="6">
    <source>
        <dbReference type="SAM" id="Coils"/>
    </source>
</evidence>
<evidence type="ECO:0000256" key="4">
    <source>
        <dbReference type="ARBA" id="ARBA00022989"/>
    </source>
</evidence>
<reference evidence="9 10" key="1">
    <citation type="submission" date="2020-05" db="EMBL/GenBank/DDBJ databases">
        <authorList>
            <person name="Niu N."/>
        </authorList>
    </citation>
    <scope>NUCLEOTIDE SEQUENCE [LARGE SCALE GENOMIC DNA]</scope>
    <source>
        <strain evidence="9 10">LMG10982</strain>
    </source>
</reference>
<evidence type="ECO:0000256" key="2">
    <source>
        <dbReference type="ARBA" id="ARBA00022475"/>
    </source>
</evidence>
<sequence length="281" mass="31280">MIFIAIVCAVLSASILFFILIHEFQQAWSRYELHFKGQATRNLSEMFIFLNPVSVWGASLLLCLLCMLLVGVFTRNVAIALVTGGVLLFLPPLLLSYLKKKRIRRFNEQLPLMLSSLASALKAGSGVQLALKTVIEESQPPLSDEFSLVLREQRLGLAFHEALDNLLKRIPTEATQLVVSSLKIATQSGGNLADALERVARTLRSIKQIEDKIEALTSQGKFQAKVMICLPILLMFVLNFGEMNLLELLWTTKEGGIVLGTVLILEICGAYFIHRIIKIDI</sequence>
<keyword evidence="10" id="KW-1185">Reference proteome</keyword>
<dbReference type="Gene3D" id="1.20.81.30">
    <property type="entry name" value="Type II secretion system (T2SS), domain F"/>
    <property type="match status" value="1"/>
</dbReference>
<name>A0A7Y4P3C1_9BURK</name>
<gene>
    <name evidence="9" type="ORF">HKX40_01755</name>
</gene>
<dbReference type="RefSeq" id="WP_171587862.1">
    <property type="nucleotide sequence ID" value="NZ_JABGBO010000002.1"/>
</dbReference>
<dbReference type="InterPro" id="IPR018076">
    <property type="entry name" value="T2SS_GspF_dom"/>
</dbReference>
<dbReference type="AlphaFoldDB" id="A0A7Y4P3C1"/>
<evidence type="ECO:0000259" key="8">
    <source>
        <dbReference type="Pfam" id="PF00482"/>
    </source>
</evidence>
<feature type="domain" description="Type II secretion system protein GspF" evidence="8">
    <location>
        <begin position="114"/>
        <end position="238"/>
    </location>
</feature>
<keyword evidence="2" id="KW-1003">Cell membrane</keyword>
<proteinExistence type="predicted"/>
<feature type="transmembrane region" description="Helical" evidence="7">
    <location>
        <begin position="6"/>
        <end position="25"/>
    </location>
</feature>
<feature type="transmembrane region" description="Helical" evidence="7">
    <location>
        <begin position="77"/>
        <end position="98"/>
    </location>
</feature>
<dbReference type="EMBL" id="JABGBO010000002">
    <property type="protein sequence ID" value="NOL48867.1"/>
    <property type="molecule type" value="Genomic_DNA"/>
</dbReference>
<accession>A0A7Y4P3C1</accession>
<comment type="caution">
    <text evidence="9">The sequence shown here is derived from an EMBL/GenBank/DDBJ whole genome shotgun (WGS) entry which is preliminary data.</text>
</comment>
<keyword evidence="4 7" id="KW-1133">Transmembrane helix</keyword>
<organism evidence="9 10">
    <name type="scientific">Pelistega europaea</name>
    <dbReference type="NCBI Taxonomy" id="106147"/>
    <lineage>
        <taxon>Bacteria</taxon>
        <taxon>Pseudomonadati</taxon>
        <taxon>Pseudomonadota</taxon>
        <taxon>Betaproteobacteria</taxon>
        <taxon>Burkholderiales</taxon>
        <taxon>Alcaligenaceae</taxon>
        <taxon>Pelistega</taxon>
    </lineage>
</organism>
<dbReference type="InterPro" id="IPR042094">
    <property type="entry name" value="T2SS_GspF_sf"/>
</dbReference>
<dbReference type="Proteomes" id="UP000541421">
    <property type="component" value="Unassembled WGS sequence"/>
</dbReference>
<comment type="subcellular location">
    <subcellularLocation>
        <location evidence="1">Cell membrane</location>
        <topology evidence="1">Multi-pass membrane protein</topology>
    </subcellularLocation>
</comment>
<evidence type="ECO:0000256" key="1">
    <source>
        <dbReference type="ARBA" id="ARBA00004651"/>
    </source>
</evidence>
<feature type="transmembrane region" description="Helical" evidence="7">
    <location>
        <begin position="222"/>
        <end position="240"/>
    </location>
</feature>
<keyword evidence="6" id="KW-0175">Coiled coil</keyword>
<keyword evidence="5 7" id="KW-0472">Membrane</keyword>
<evidence type="ECO:0000256" key="7">
    <source>
        <dbReference type="SAM" id="Phobius"/>
    </source>
</evidence>